<keyword evidence="3" id="KW-1185">Reference proteome</keyword>
<dbReference type="AlphaFoldDB" id="A0A7X3SJV9"/>
<evidence type="ECO:0000256" key="1">
    <source>
        <dbReference type="SAM" id="Phobius"/>
    </source>
</evidence>
<dbReference type="RefSeq" id="WP_159751988.1">
    <property type="nucleotide sequence ID" value="NZ_WUQX01000001.1"/>
</dbReference>
<evidence type="ECO:0000313" key="2">
    <source>
        <dbReference type="EMBL" id="MXP76948.1"/>
    </source>
</evidence>
<keyword evidence="1" id="KW-0812">Transmembrane</keyword>
<organism evidence="2 3">
    <name type="scientific">Sporofaciens musculi</name>
    <dbReference type="NCBI Taxonomy" id="2681861"/>
    <lineage>
        <taxon>Bacteria</taxon>
        <taxon>Bacillati</taxon>
        <taxon>Bacillota</taxon>
        <taxon>Clostridia</taxon>
        <taxon>Lachnospirales</taxon>
        <taxon>Lachnospiraceae</taxon>
        <taxon>Sporofaciens</taxon>
    </lineage>
</organism>
<comment type="caution">
    <text evidence="2">The sequence shown here is derived from an EMBL/GenBank/DDBJ whole genome shotgun (WGS) entry which is preliminary data.</text>
</comment>
<keyword evidence="1" id="KW-1133">Transmembrane helix</keyword>
<evidence type="ECO:0000313" key="3">
    <source>
        <dbReference type="Proteomes" id="UP000460412"/>
    </source>
</evidence>
<accession>A0A7X3SJV9</accession>
<dbReference type="EMBL" id="WUQX01000001">
    <property type="protein sequence ID" value="MXP76948.1"/>
    <property type="molecule type" value="Genomic_DNA"/>
</dbReference>
<protein>
    <submittedName>
        <fullName evidence="2">Uncharacterized protein</fullName>
    </submittedName>
</protein>
<feature type="transmembrane region" description="Helical" evidence="1">
    <location>
        <begin position="31"/>
        <end position="52"/>
    </location>
</feature>
<reference evidence="2 3" key="1">
    <citation type="submission" date="2019-12" db="EMBL/GenBank/DDBJ databases">
        <title>Sporaefaciens musculi gen. nov., sp. nov., a novel bacterium isolated from the caecum of an obese mouse.</title>
        <authorList>
            <person name="Rasmussen T.S."/>
            <person name="Streidl T."/>
            <person name="Hitch T.C.A."/>
            <person name="Wortmann E."/>
            <person name="Deptula P."/>
            <person name="Hansen M."/>
            <person name="Nielsen D.S."/>
            <person name="Clavel T."/>
            <person name="Vogensen F.K."/>
        </authorList>
    </citation>
    <scope>NUCLEOTIDE SEQUENCE [LARGE SCALE GENOMIC DNA]</scope>
    <source>
        <strain evidence="2 3">WCA-9-b2</strain>
    </source>
</reference>
<gene>
    <name evidence="2" type="ORF">GN277_16630</name>
</gene>
<name>A0A7X3SJV9_9FIRM</name>
<keyword evidence="1" id="KW-0472">Membrane</keyword>
<proteinExistence type="predicted"/>
<dbReference type="Proteomes" id="UP000460412">
    <property type="component" value="Unassembled WGS sequence"/>
</dbReference>
<feature type="transmembrane region" description="Helical" evidence="1">
    <location>
        <begin position="7"/>
        <end position="25"/>
    </location>
</feature>
<sequence length="60" mass="6600">MLVKKEHFFGFTFLIIIGSFGFILAGNSIDVFGVIGTVASFISLIPSAYDWITKQKNSIV</sequence>